<dbReference type="EMBL" id="CP019791">
    <property type="protein sequence ID" value="AQT68051.1"/>
    <property type="molecule type" value="Genomic_DNA"/>
</dbReference>
<proteinExistence type="predicted"/>
<accession>A0A1U9NJG0</accession>
<sequence length="102" mass="11605">MKNNHPKYITIAKSDDRELLERLLKLLNKKSIDAQVITADPADTPMHSTLKVAEHQYDTAYDFVQHITSRGCTFGLPHVKSSKRPDRKDRSSVKQSRSTQVA</sequence>
<feature type="compositionally biased region" description="Basic and acidic residues" evidence="1">
    <location>
        <begin position="83"/>
        <end position="92"/>
    </location>
</feature>
<organism evidence="2 3">
    <name type="scientific">Anaerohalosphaera lusitana</name>
    <dbReference type="NCBI Taxonomy" id="1936003"/>
    <lineage>
        <taxon>Bacteria</taxon>
        <taxon>Pseudomonadati</taxon>
        <taxon>Planctomycetota</taxon>
        <taxon>Phycisphaerae</taxon>
        <taxon>Sedimentisphaerales</taxon>
        <taxon>Anaerohalosphaeraceae</taxon>
        <taxon>Anaerohalosphaera</taxon>
    </lineage>
</organism>
<gene>
    <name evidence="2" type="ORF">STSP2_01205</name>
</gene>
<evidence type="ECO:0000313" key="2">
    <source>
        <dbReference type="EMBL" id="AQT68051.1"/>
    </source>
</evidence>
<protein>
    <submittedName>
        <fullName evidence="2">Uncharacterized protein</fullName>
    </submittedName>
</protein>
<name>A0A1U9NJG0_9BACT</name>
<keyword evidence="3" id="KW-1185">Reference proteome</keyword>
<reference evidence="3" key="1">
    <citation type="submission" date="2017-02" db="EMBL/GenBank/DDBJ databases">
        <title>Comparative genomics and description of representatives of a novel lineage of planctomycetes thriving in anoxic sediments.</title>
        <authorList>
            <person name="Spring S."/>
            <person name="Bunk B."/>
            <person name="Sproer C."/>
        </authorList>
    </citation>
    <scope>NUCLEOTIDE SEQUENCE [LARGE SCALE GENOMIC DNA]</scope>
    <source>
        <strain evidence="3">ST-NAGAB-D1</strain>
    </source>
</reference>
<dbReference type="RefSeq" id="WP_146660741.1">
    <property type="nucleotide sequence ID" value="NZ_CP019791.1"/>
</dbReference>
<feature type="region of interest" description="Disordered" evidence="1">
    <location>
        <begin position="74"/>
        <end position="102"/>
    </location>
</feature>
<evidence type="ECO:0000256" key="1">
    <source>
        <dbReference type="SAM" id="MobiDB-lite"/>
    </source>
</evidence>
<dbReference type="Proteomes" id="UP000189674">
    <property type="component" value="Chromosome"/>
</dbReference>
<evidence type="ECO:0000313" key="3">
    <source>
        <dbReference type="Proteomes" id="UP000189674"/>
    </source>
</evidence>
<dbReference type="AlphaFoldDB" id="A0A1U9NJG0"/>
<dbReference type="KEGG" id="alus:STSP2_01205"/>